<dbReference type="GO" id="GO:0016020">
    <property type="term" value="C:membrane"/>
    <property type="evidence" value="ECO:0007669"/>
    <property type="project" value="UniProtKB-SubCell"/>
</dbReference>
<keyword evidence="6" id="KW-0677">Repeat</keyword>
<dbReference type="InterPro" id="IPR013210">
    <property type="entry name" value="LRR_N_plant-typ"/>
</dbReference>
<protein>
    <recommendedName>
        <fullName evidence="15">Protein kinase domain-containing protein</fullName>
    </recommendedName>
</protein>
<dbReference type="InterPro" id="IPR011009">
    <property type="entry name" value="Kinase-like_dom_sf"/>
</dbReference>
<evidence type="ECO:0000256" key="13">
    <source>
        <dbReference type="SAM" id="Phobius"/>
    </source>
</evidence>
<feature type="binding site" evidence="11">
    <location>
        <position position="372"/>
    </location>
    <ligand>
        <name>ATP</name>
        <dbReference type="ChEBI" id="CHEBI:30616"/>
    </ligand>
</feature>
<feature type="compositionally biased region" description="Basic and acidic residues" evidence="12">
    <location>
        <begin position="282"/>
        <end position="301"/>
    </location>
</feature>
<dbReference type="Pfam" id="PF00560">
    <property type="entry name" value="LRR_1"/>
    <property type="match status" value="4"/>
</dbReference>
<keyword evidence="2" id="KW-0597">Phosphoprotein</keyword>
<feature type="signal peptide" evidence="14">
    <location>
        <begin position="1"/>
        <end position="18"/>
    </location>
</feature>
<keyword evidence="9 13" id="KW-1133">Transmembrane helix</keyword>
<evidence type="ECO:0000313" key="17">
    <source>
        <dbReference type="Proteomes" id="UP001642360"/>
    </source>
</evidence>
<dbReference type="Proteomes" id="UP001642360">
    <property type="component" value="Unassembled WGS sequence"/>
</dbReference>
<accession>A0ABC8RKD5</accession>
<evidence type="ECO:0000256" key="1">
    <source>
        <dbReference type="ARBA" id="ARBA00004370"/>
    </source>
</evidence>
<dbReference type="SUPFAM" id="SSF52058">
    <property type="entry name" value="L domain-like"/>
    <property type="match status" value="1"/>
</dbReference>
<proteinExistence type="predicted"/>
<dbReference type="SUPFAM" id="SSF56112">
    <property type="entry name" value="Protein kinase-like (PK-like)"/>
    <property type="match status" value="1"/>
</dbReference>
<dbReference type="SUPFAM" id="SSF81442">
    <property type="entry name" value="Cytochrome c oxidase subunit I-like"/>
    <property type="match status" value="1"/>
</dbReference>
<comment type="subcellular location">
    <subcellularLocation>
        <location evidence="1">Membrane</location>
    </subcellularLocation>
</comment>
<dbReference type="Pfam" id="PF00069">
    <property type="entry name" value="Pkinase"/>
    <property type="match status" value="1"/>
</dbReference>
<name>A0ABC8RKD5_9AQUA</name>
<evidence type="ECO:0000259" key="15">
    <source>
        <dbReference type="PROSITE" id="PS50011"/>
    </source>
</evidence>
<reference evidence="16 17" key="1">
    <citation type="submission" date="2024-02" db="EMBL/GenBank/DDBJ databases">
        <authorList>
            <person name="Vignale AGUSTIN F."/>
            <person name="Sosa J E."/>
            <person name="Modenutti C."/>
        </authorList>
    </citation>
    <scope>NUCLEOTIDE SEQUENCE [LARGE SCALE GENOMIC DNA]</scope>
</reference>
<organism evidence="16 17">
    <name type="scientific">Ilex paraguariensis</name>
    <name type="common">yerba mate</name>
    <dbReference type="NCBI Taxonomy" id="185542"/>
    <lineage>
        <taxon>Eukaryota</taxon>
        <taxon>Viridiplantae</taxon>
        <taxon>Streptophyta</taxon>
        <taxon>Embryophyta</taxon>
        <taxon>Tracheophyta</taxon>
        <taxon>Spermatophyta</taxon>
        <taxon>Magnoliopsida</taxon>
        <taxon>eudicotyledons</taxon>
        <taxon>Gunneridae</taxon>
        <taxon>Pentapetalae</taxon>
        <taxon>asterids</taxon>
        <taxon>campanulids</taxon>
        <taxon>Aquifoliales</taxon>
        <taxon>Aquifoliaceae</taxon>
        <taxon>Ilex</taxon>
    </lineage>
</organism>
<dbReference type="InterPro" id="IPR017441">
    <property type="entry name" value="Protein_kinase_ATP_BS"/>
</dbReference>
<evidence type="ECO:0000256" key="11">
    <source>
        <dbReference type="PROSITE-ProRule" id="PRU10141"/>
    </source>
</evidence>
<dbReference type="PANTHER" id="PTHR48010:SF32">
    <property type="entry name" value="PROTEIN KINASE DOMAIN-CONTAINING PROTEIN"/>
    <property type="match status" value="1"/>
</dbReference>
<dbReference type="Gene3D" id="3.30.200.20">
    <property type="entry name" value="Phosphorylase Kinase, domain 1"/>
    <property type="match status" value="1"/>
</dbReference>
<dbReference type="FunFam" id="3.30.200.20:FF:000307">
    <property type="entry name" value="pollen receptor-like kinase 1"/>
    <property type="match status" value="1"/>
</dbReference>
<dbReference type="InterPro" id="IPR001611">
    <property type="entry name" value="Leu-rich_rpt"/>
</dbReference>
<keyword evidence="5 14" id="KW-0732">Signal</keyword>
<evidence type="ECO:0000256" key="14">
    <source>
        <dbReference type="SAM" id="SignalP"/>
    </source>
</evidence>
<feature type="transmembrane region" description="Helical" evidence="13">
    <location>
        <begin position="242"/>
        <end position="265"/>
    </location>
</feature>
<evidence type="ECO:0000256" key="2">
    <source>
        <dbReference type="ARBA" id="ARBA00022553"/>
    </source>
</evidence>
<dbReference type="InterPro" id="IPR050994">
    <property type="entry name" value="At_inactive_RLKs"/>
</dbReference>
<evidence type="ECO:0000256" key="8">
    <source>
        <dbReference type="ARBA" id="ARBA00022840"/>
    </source>
</evidence>
<comment type="caution">
    <text evidence="16">The sequence shown here is derived from an EMBL/GenBank/DDBJ whole genome shotgun (WGS) entry which is preliminary data.</text>
</comment>
<evidence type="ECO:0000256" key="10">
    <source>
        <dbReference type="ARBA" id="ARBA00023136"/>
    </source>
</evidence>
<dbReference type="FunFam" id="3.80.10.10:FF:000234">
    <property type="entry name" value="Probable inactive receptor kinase RLK902"/>
    <property type="match status" value="1"/>
</dbReference>
<feature type="domain" description="Protein kinase" evidence="15">
    <location>
        <begin position="344"/>
        <end position="461"/>
    </location>
</feature>
<keyword evidence="10 13" id="KW-0472">Membrane</keyword>
<dbReference type="GO" id="GO:0005524">
    <property type="term" value="F:ATP binding"/>
    <property type="evidence" value="ECO:0007669"/>
    <property type="project" value="UniProtKB-UniRule"/>
</dbReference>
<evidence type="ECO:0000256" key="7">
    <source>
        <dbReference type="ARBA" id="ARBA00022741"/>
    </source>
</evidence>
<evidence type="ECO:0000256" key="9">
    <source>
        <dbReference type="ARBA" id="ARBA00022989"/>
    </source>
</evidence>
<dbReference type="EMBL" id="CAUOFW020001489">
    <property type="protein sequence ID" value="CAK9145430.1"/>
    <property type="molecule type" value="Genomic_DNA"/>
</dbReference>
<evidence type="ECO:0000256" key="6">
    <source>
        <dbReference type="ARBA" id="ARBA00022737"/>
    </source>
</evidence>
<evidence type="ECO:0000256" key="3">
    <source>
        <dbReference type="ARBA" id="ARBA00022614"/>
    </source>
</evidence>
<evidence type="ECO:0000256" key="5">
    <source>
        <dbReference type="ARBA" id="ARBA00022729"/>
    </source>
</evidence>
<feature type="chain" id="PRO_5044834477" description="Protein kinase domain-containing protein" evidence="14">
    <location>
        <begin position="19"/>
        <end position="461"/>
    </location>
</feature>
<sequence length="461" mass="49104">MNSPLFFTTTVIFSLVFSLPTSFSDLATDRAALLALRSVVGGRALLWNLSEPTPCSWSGITCSSNPPIVTELRLPGMGLSGAIPMNTVGNLTHLRILSLRFNSLSGPLPSDISSLSELRNLYLQENAFSGPIPASLSVLTNVVRLDLANNNFSGSIPSSLNNLTRLSTLYLQNNNLTGPIPDLNSSSLVLLNVSNNQLTGPIPSRFSRMPTSAFQGNSLCGGPLLSCDGTGSGGGKKLSGGAIAGIVIGSVLGFLLIVVILVLLCRKKWSKEVGSKGKVAMKKGDPEMPRKKSIESGDRDSSSSGFPAVAVTKGKGGGNGGGEGKNLVFFGESVRTFDLEDLLRASAEVLGKGTFGTAYKVVLEVGTVLAVKRLKDVGVPEKEFREKIEVVGKMDHENLVALRAYYYNRNENLLVFDYLPVGSLSSLLHEIDANAYFTAATMIIAVPTNIKIIRWTTTMWG</sequence>
<gene>
    <name evidence="16" type="ORF">ILEXP_LOCUS13240</name>
</gene>
<keyword evidence="8 11" id="KW-0067">ATP-binding</keyword>
<dbReference type="InterPro" id="IPR032675">
    <property type="entry name" value="LRR_dom_sf"/>
</dbReference>
<keyword evidence="17" id="KW-1185">Reference proteome</keyword>
<feature type="region of interest" description="Disordered" evidence="12">
    <location>
        <begin position="279"/>
        <end position="305"/>
    </location>
</feature>
<dbReference type="PANTHER" id="PTHR48010">
    <property type="entry name" value="OS05G0588300 PROTEIN"/>
    <property type="match status" value="1"/>
</dbReference>
<evidence type="ECO:0000313" key="16">
    <source>
        <dbReference type="EMBL" id="CAK9145430.1"/>
    </source>
</evidence>
<keyword evidence="3" id="KW-0433">Leucine-rich repeat</keyword>
<keyword evidence="4 13" id="KW-0812">Transmembrane</keyword>
<dbReference type="AlphaFoldDB" id="A0ABC8RKD5"/>
<dbReference type="InterPro" id="IPR036927">
    <property type="entry name" value="Cyt_c_oxase-like_su1_sf"/>
</dbReference>
<dbReference type="PROSITE" id="PS00107">
    <property type="entry name" value="PROTEIN_KINASE_ATP"/>
    <property type="match status" value="1"/>
</dbReference>
<keyword evidence="7 11" id="KW-0547">Nucleotide-binding</keyword>
<evidence type="ECO:0000256" key="4">
    <source>
        <dbReference type="ARBA" id="ARBA00022692"/>
    </source>
</evidence>
<dbReference type="PROSITE" id="PS50011">
    <property type="entry name" value="PROTEIN_KINASE_DOM"/>
    <property type="match status" value="1"/>
</dbReference>
<dbReference type="Pfam" id="PF08263">
    <property type="entry name" value="LRRNT_2"/>
    <property type="match status" value="1"/>
</dbReference>
<dbReference type="Gene3D" id="3.80.10.10">
    <property type="entry name" value="Ribonuclease Inhibitor"/>
    <property type="match status" value="2"/>
</dbReference>
<dbReference type="InterPro" id="IPR000719">
    <property type="entry name" value="Prot_kinase_dom"/>
</dbReference>
<evidence type="ECO:0000256" key="12">
    <source>
        <dbReference type="SAM" id="MobiDB-lite"/>
    </source>
</evidence>